<dbReference type="InterPro" id="IPR015338">
    <property type="entry name" value="GT64_dom"/>
</dbReference>
<evidence type="ECO:0000256" key="1">
    <source>
        <dbReference type="ARBA" id="ARBA00008700"/>
    </source>
</evidence>
<protein>
    <recommendedName>
        <fullName evidence="5">Glycosyl transferase 64 domain-containing protein</fullName>
    </recommendedName>
</protein>
<dbReference type="InterPro" id="IPR053318">
    <property type="entry name" value="GT64"/>
</dbReference>
<keyword evidence="3" id="KW-1015">Disulfide bond</keyword>
<dbReference type="Gene3D" id="3.90.550.10">
    <property type="entry name" value="Spore Coat Polysaccharide Biosynthesis Protein SpsA, Chain A"/>
    <property type="match status" value="1"/>
</dbReference>
<feature type="transmembrane region" description="Helical" evidence="4">
    <location>
        <begin position="29"/>
        <end position="52"/>
    </location>
</feature>
<dbReference type="EMBL" id="OZ020096">
    <property type="protein sequence ID" value="CAK9255863.1"/>
    <property type="molecule type" value="Genomic_DNA"/>
</dbReference>
<dbReference type="Proteomes" id="UP001497444">
    <property type="component" value="Chromosome 1"/>
</dbReference>
<dbReference type="PANTHER" id="PTHR48410">
    <property type="entry name" value="GLYCOSYLINOSITOL PHOSPHORYLCERAMIDE MANNOSYL TRANSFERASE 1"/>
    <property type="match status" value="1"/>
</dbReference>
<comment type="similarity">
    <text evidence="1">Belongs to the glycosyltransferase 64 family.</text>
</comment>
<evidence type="ECO:0000256" key="4">
    <source>
        <dbReference type="SAM" id="Phobius"/>
    </source>
</evidence>
<dbReference type="InterPro" id="IPR029044">
    <property type="entry name" value="Nucleotide-diphossugar_trans"/>
</dbReference>
<keyword evidence="4" id="KW-0472">Membrane</keyword>
<dbReference type="SUPFAM" id="SSF53448">
    <property type="entry name" value="Nucleotide-diphospho-sugar transferases"/>
    <property type="match status" value="1"/>
</dbReference>
<dbReference type="PANTHER" id="PTHR48410:SF1">
    <property type="entry name" value="GLYCOSYLINOSITOL PHOSPHORYLCERAMIDE MANNOSYL TRANSFERASE 1"/>
    <property type="match status" value="1"/>
</dbReference>
<keyword evidence="2" id="KW-0808">Transferase</keyword>
<proteinExistence type="inferred from homology"/>
<gene>
    <name evidence="6" type="ORF">CSSPJE1EN1_LOCUS1341</name>
</gene>
<evidence type="ECO:0000313" key="6">
    <source>
        <dbReference type="EMBL" id="CAK9255863.1"/>
    </source>
</evidence>
<feature type="domain" description="Glycosyl transferase 64" evidence="5">
    <location>
        <begin position="67"/>
        <end position="325"/>
    </location>
</feature>
<accession>A0ABP0VN52</accession>
<keyword evidence="4" id="KW-0812">Transmembrane</keyword>
<evidence type="ECO:0000259" key="5">
    <source>
        <dbReference type="Pfam" id="PF09258"/>
    </source>
</evidence>
<keyword evidence="7" id="KW-1185">Reference proteome</keyword>
<keyword evidence="4" id="KW-1133">Transmembrane helix</keyword>
<evidence type="ECO:0000256" key="2">
    <source>
        <dbReference type="ARBA" id="ARBA00022679"/>
    </source>
</evidence>
<evidence type="ECO:0000256" key="3">
    <source>
        <dbReference type="ARBA" id="ARBA00023157"/>
    </source>
</evidence>
<reference evidence="6 7" key="1">
    <citation type="submission" date="2024-02" db="EMBL/GenBank/DDBJ databases">
        <authorList>
            <consortium name="ELIXIR-Norway"/>
            <consortium name="Elixir Norway"/>
        </authorList>
    </citation>
    <scope>NUCLEOTIDE SEQUENCE [LARGE SCALE GENOMIC DNA]</scope>
</reference>
<organism evidence="6 7">
    <name type="scientific">Sphagnum jensenii</name>
    <dbReference type="NCBI Taxonomy" id="128206"/>
    <lineage>
        <taxon>Eukaryota</taxon>
        <taxon>Viridiplantae</taxon>
        <taxon>Streptophyta</taxon>
        <taxon>Embryophyta</taxon>
        <taxon>Bryophyta</taxon>
        <taxon>Sphagnophytina</taxon>
        <taxon>Sphagnopsida</taxon>
        <taxon>Sphagnales</taxon>
        <taxon>Sphagnaceae</taxon>
        <taxon>Sphagnum</taxon>
    </lineage>
</organism>
<evidence type="ECO:0000313" key="7">
    <source>
        <dbReference type="Proteomes" id="UP001497444"/>
    </source>
</evidence>
<name>A0ABP0VN52_9BRYO</name>
<sequence length="334" mass="38455">MKGTRDRLWVRWRPTLLVLCQAGPCRVKLLSLFCIVLVAILVISRAASIMGWRHHLDSPQLPSRHQYTVLINTWRRNDLLKKSVAHYTQCNGVNAIRVVWSEPEPPSNSLHLELVQSVEASNLHNNNRHNHKISFQFDTHETDDLNNRFKPLNGLHTDAIFSIDDDVVVPCALLEFSFGIWLSAPDSMVGFVPRMHWVQSMKHAVEQEKYTYGGWWSVWWMGSYSMILSKAAFIHHKYFELYTQQMPASIHQYVREARNCEDIAMSFLVANATSAPPLWVKGRLFEIGSTGISSLQGHSEHRTQCVNHFVSVYGYMPLVASHVKVVDAQHQWLW</sequence>
<dbReference type="Pfam" id="PF09258">
    <property type="entry name" value="Glyco_transf_64"/>
    <property type="match status" value="1"/>
</dbReference>